<gene>
    <name evidence="1" type="ORF">HDK90DRAFT_194777</name>
</gene>
<proteinExistence type="predicted"/>
<evidence type="ECO:0000313" key="2">
    <source>
        <dbReference type="Proteomes" id="UP001492380"/>
    </source>
</evidence>
<protein>
    <submittedName>
        <fullName evidence="1">Uncharacterized protein</fullName>
    </submittedName>
</protein>
<reference evidence="1 2" key="1">
    <citation type="submission" date="2024-04" db="EMBL/GenBank/DDBJ databases">
        <title>Phyllosticta paracitricarpa is synonymous to the EU quarantine fungus P. citricarpa based on phylogenomic analyses.</title>
        <authorList>
            <consortium name="Lawrence Berkeley National Laboratory"/>
            <person name="Van Ingen-Buijs V.A."/>
            <person name="Van Westerhoven A.C."/>
            <person name="Haridas S."/>
            <person name="Skiadas P."/>
            <person name="Martin F."/>
            <person name="Groenewald J.Z."/>
            <person name="Crous P.W."/>
            <person name="Seidl M.F."/>
        </authorList>
    </citation>
    <scope>NUCLEOTIDE SEQUENCE [LARGE SCALE GENOMIC DNA]</scope>
    <source>
        <strain evidence="1 2">CBS 123374</strain>
    </source>
</reference>
<evidence type="ECO:0000313" key="1">
    <source>
        <dbReference type="EMBL" id="KAK8240756.1"/>
    </source>
</evidence>
<keyword evidence="2" id="KW-1185">Reference proteome</keyword>
<organism evidence="1 2">
    <name type="scientific">Phyllosticta capitalensis</name>
    <dbReference type="NCBI Taxonomy" id="121624"/>
    <lineage>
        <taxon>Eukaryota</taxon>
        <taxon>Fungi</taxon>
        <taxon>Dikarya</taxon>
        <taxon>Ascomycota</taxon>
        <taxon>Pezizomycotina</taxon>
        <taxon>Dothideomycetes</taxon>
        <taxon>Dothideomycetes incertae sedis</taxon>
        <taxon>Botryosphaeriales</taxon>
        <taxon>Phyllostictaceae</taxon>
        <taxon>Phyllosticta</taxon>
    </lineage>
</organism>
<dbReference type="Proteomes" id="UP001492380">
    <property type="component" value="Unassembled WGS sequence"/>
</dbReference>
<name>A0ABR1YY37_9PEZI</name>
<comment type="caution">
    <text evidence="1">The sequence shown here is derived from an EMBL/GenBank/DDBJ whole genome shotgun (WGS) entry which is preliminary data.</text>
</comment>
<accession>A0ABR1YY37</accession>
<dbReference type="EMBL" id="JBBWRZ010000003">
    <property type="protein sequence ID" value="KAK8240756.1"/>
    <property type="molecule type" value="Genomic_DNA"/>
</dbReference>
<sequence length="218" mass="24135">MVVVCGKQNGKRKKKQRRHLLPLCNGTLGSQGRQLHPCPRRQWGHALAALIRLPPLRSTHVCAFCTVYDVPASSTTCQNISTPFPPVADTRRLPVHPITTTSLQTQTCRQRCAAHRTWHNAQHHLASPRPLPSCPAQPPLPSAAIVQRTRPAPASRNGRMLPKTTGPPLCTNGVFTSPPFRNQPCTDWLSNRKRCFSPLRGECHRATRVALCSGYVPM</sequence>